<evidence type="ECO:0000313" key="7">
    <source>
        <dbReference type="EMBL" id="NVL05651.1"/>
    </source>
</evidence>
<dbReference type="GO" id="GO:0046872">
    <property type="term" value="F:metal ion binding"/>
    <property type="evidence" value="ECO:0007669"/>
    <property type="project" value="UniProtKB-KW"/>
</dbReference>
<evidence type="ECO:0000256" key="5">
    <source>
        <dbReference type="ARBA" id="ARBA00023014"/>
    </source>
</evidence>
<dbReference type="GO" id="GO:0016491">
    <property type="term" value="F:oxidoreductase activity"/>
    <property type="evidence" value="ECO:0007669"/>
    <property type="project" value="UniProtKB-KW"/>
</dbReference>
<dbReference type="InterPro" id="IPR001041">
    <property type="entry name" value="2Fe-2S_ferredoxin-type"/>
</dbReference>
<keyword evidence="4" id="KW-0408">Iron</keyword>
<evidence type="ECO:0000259" key="6">
    <source>
        <dbReference type="PROSITE" id="PS51085"/>
    </source>
</evidence>
<organism evidence="7">
    <name type="scientific">Bradyrhizobium quebecense</name>
    <dbReference type="NCBI Taxonomy" id="2748629"/>
    <lineage>
        <taxon>Bacteria</taxon>
        <taxon>Pseudomonadati</taxon>
        <taxon>Pseudomonadota</taxon>
        <taxon>Alphaproteobacteria</taxon>
        <taxon>Hyphomicrobiales</taxon>
        <taxon>Nitrobacteraceae</taxon>
        <taxon>Bradyrhizobium</taxon>
    </lineage>
</organism>
<dbReference type="PANTHER" id="PTHR44379:SF8">
    <property type="entry name" value="XANTHINE DEHYDROGENASE IRON-SULFUR-BINDING SUBUNIT XDHC-RELATED"/>
    <property type="match status" value="1"/>
</dbReference>
<dbReference type="InterPro" id="IPR036884">
    <property type="entry name" value="2Fe-2S-bd_dom_sf"/>
</dbReference>
<keyword evidence="2" id="KW-0479">Metal-binding</keyword>
<dbReference type="InterPro" id="IPR023393">
    <property type="entry name" value="START-like_dom_sf"/>
</dbReference>
<dbReference type="CDD" id="cd00207">
    <property type="entry name" value="fer2"/>
    <property type="match status" value="1"/>
</dbReference>
<dbReference type="CDD" id="cd07823">
    <property type="entry name" value="SRPBCC_5"/>
    <property type="match status" value="1"/>
</dbReference>
<dbReference type="Gene3D" id="3.10.20.30">
    <property type="match status" value="1"/>
</dbReference>
<protein>
    <submittedName>
        <fullName evidence="7">2Fe-2S iron-sulfur cluster binding domain-containing protein</fullName>
    </submittedName>
</protein>
<evidence type="ECO:0000256" key="4">
    <source>
        <dbReference type="ARBA" id="ARBA00023004"/>
    </source>
</evidence>
<dbReference type="Gene3D" id="1.10.150.120">
    <property type="entry name" value="[2Fe-2S]-binding domain"/>
    <property type="match status" value="1"/>
</dbReference>
<dbReference type="SUPFAM" id="SSF55961">
    <property type="entry name" value="Bet v1-like"/>
    <property type="match status" value="1"/>
</dbReference>
<gene>
    <name evidence="7" type="ORF">HU230_07970</name>
</gene>
<keyword evidence="1" id="KW-0001">2Fe-2S</keyword>
<dbReference type="FunFam" id="3.10.20.30:FF:000020">
    <property type="entry name" value="Xanthine dehydrogenase iron-sulfur subunit"/>
    <property type="match status" value="1"/>
</dbReference>
<evidence type="ECO:0000256" key="1">
    <source>
        <dbReference type="ARBA" id="ARBA00022714"/>
    </source>
</evidence>
<sequence>MSTCNLNVNGSAVSAEIQPRTHLADFLREKLNLTGTHLGCEHGVCGACTLLVDGVPTRSCITFALACQQAEVTTIEGLDDDEITRELRAAFTREHGLQCGYCTPGMVVSARDVVLRMQDPSERDIRVAMSGNLCRCTGYVGIVRAIQGVIADRRGRGIAAIPNGNRTRLGPSGSGNATALTAAAARPKTAAAPTAIKAEAPAAAAASLRDTSWKPQTTFTQSFTVGHPVDDVWNFFSDIGAVAACLPGASLAGEPVDGHVDGQIKIKVGPISAEFQGIADVTRDDASRTGTIVGAGKDKRSNSSTRGLIGYAVKPGDVENQTRVDLSIGFTLTGALAQFSRSGLIQDVAGRIIAVFVQNLETRLSHRSGGGEGEPAMVKEFDAGALMRSMALDYVRRALRWLLRRS</sequence>
<evidence type="ECO:0000256" key="2">
    <source>
        <dbReference type="ARBA" id="ARBA00022723"/>
    </source>
</evidence>
<dbReference type="Gene3D" id="3.30.530.20">
    <property type="match status" value="1"/>
</dbReference>
<dbReference type="InterPro" id="IPR006058">
    <property type="entry name" value="2Fe2S_fd_BS"/>
</dbReference>
<evidence type="ECO:0000256" key="3">
    <source>
        <dbReference type="ARBA" id="ARBA00023002"/>
    </source>
</evidence>
<keyword evidence="3" id="KW-0560">Oxidoreductase</keyword>
<dbReference type="InterPro" id="IPR036010">
    <property type="entry name" value="2Fe-2S_ferredoxin-like_sf"/>
</dbReference>
<dbReference type="AlphaFoldDB" id="A0A973WLQ8"/>
<accession>A0A973WLQ8</accession>
<keyword evidence="5" id="KW-0411">Iron-sulfur</keyword>
<dbReference type="PROSITE" id="PS00197">
    <property type="entry name" value="2FE2S_FER_1"/>
    <property type="match status" value="1"/>
</dbReference>
<feature type="domain" description="2Fe-2S ferredoxin-type" evidence="6">
    <location>
        <begin position="2"/>
        <end position="78"/>
    </location>
</feature>
<dbReference type="SUPFAM" id="SSF47741">
    <property type="entry name" value="CO dehydrogenase ISP C-domain like"/>
    <property type="match status" value="1"/>
</dbReference>
<dbReference type="EMBL" id="JABWSX010000001">
    <property type="protein sequence ID" value="NVL05651.1"/>
    <property type="molecule type" value="Genomic_DNA"/>
</dbReference>
<reference evidence="7" key="1">
    <citation type="submission" date="2020-06" db="EMBL/GenBank/DDBJ databases">
        <title>Whole Genome Sequence of Bradyrhizobium sp. Strain 66S1MB.</title>
        <authorList>
            <person name="Bromfield E."/>
            <person name="Cloutier S."/>
        </authorList>
    </citation>
    <scope>NUCLEOTIDE SEQUENCE</scope>
    <source>
        <strain evidence="7">66S1MB</strain>
    </source>
</reference>
<name>A0A973WLQ8_9BRAD</name>
<dbReference type="InterPro" id="IPR051452">
    <property type="entry name" value="Diverse_Oxidoreductases"/>
</dbReference>
<dbReference type="InterPro" id="IPR010419">
    <property type="entry name" value="CO_DH_gsu"/>
</dbReference>
<dbReference type="InterPro" id="IPR012675">
    <property type="entry name" value="Beta-grasp_dom_sf"/>
</dbReference>
<dbReference type="PANTHER" id="PTHR44379">
    <property type="entry name" value="OXIDOREDUCTASE WITH IRON-SULFUR SUBUNIT"/>
    <property type="match status" value="1"/>
</dbReference>
<dbReference type="RefSeq" id="WP_176529632.1">
    <property type="nucleotide sequence ID" value="NZ_CP088022.1"/>
</dbReference>
<dbReference type="Pfam" id="PF00111">
    <property type="entry name" value="Fer2"/>
    <property type="match status" value="1"/>
</dbReference>
<dbReference type="PROSITE" id="PS51085">
    <property type="entry name" value="2FE2S_FER_2"/>
    <property type="match status" value="1"/>
</dbReference>
<proteinExistence type="predicted"/>
<dbReference type="Pfam" id="PF06240">
    <property type="entry name" value="COXG"/>
    <property type="match status" value="1"/>
</dbReference>
<dbReference type="InterPro" id="IPR002888">
    <property type="entry name" value="2Fe-2S-bd"/>
</dbReference>
<comment type="caution">
    <text evidence="7">The sequence shown here is derived from an EMBL/GenBank/DDBJ whole genome shotgun (WGS) entry which is preliminary data.</text>
</comment>
<dbReference type="GO" id="GO:0051537">
    <property type="term" value="F:2 iron, 2 sulfur cluster binding"/>
    <property type="evidence" value="ECO:0007669"/>
    <property type="project" value="UniProtKB-KW"/>
</dbReference>
<dbReference type="Pfam" id="PF01799">
    <property type="entry name" value="Fer2_2"/>
    <property type="match status" value="1"/>
</dbReference>
<dbReference type="SUPFAM" id="SSF54292">
    <property type="entry name" value="2Fe-2S ferredoxin-like"/>
    <property type="match status" value="1"/>
</dbReference>